<accession>A0A0L8A7C3</accession>
<dbReference type="AlphaFoldDB" id="A0A0L8A7C3"/>
<gene>
    <name evidence="2" type="ORF">W7K_16515</name>
</gene>
<dbReference type="OrthoDB" id="9808276at2"/>
<sequence>MSLALQAGALPARVLILGLGWSGRVLAAQLRARGVQVAGTVRDPAAAPGDGLRRHRLQADASPSPALLEEIAHAEAVLCSVPPDAEGDPALRLLLPALLASPALRWVGYLSSTSVYADRAGGWIDETSDADATGAVGVQRLLAEAQWRALAGQRGIASAVFRLPGLYGPGRNVLLQLAQARARHVVRPGLVFNRLHVDDLATVVIASMQRPCVEGLYLPADDEPAPPQDVLAFAAQLGGLAMPPAVAWDDPALSPTLQRFYQSNKRIDSRGTRAALGWAPRFPTYREGLQALAASLAGHGPALPDSAL</sequence>
<organism evidence="2 3">
    <name type="scientific">Stenotrophomonas geniculata N1</name>
    <dbReference type="NCBI Taxonomy" id="1167641"/>
    <lineage>
        <taxon>Bacteria</taxon>
        <taxon>Pseudomonadati</taxon>
        <taxon>Pseudomonadota</taxon>
        <taxon>Gammaproteobacteria</taxon>
        <taxon>Lysobacterales</taxon>
        <taxon>Lysobacteraceae</taxon>
        <taxon>Stenotrophomonas</taxon>
    </lineage>
</organism>
<dbReference type="InterPro" id="IPR051783">
    <property type="entry name" value="NAD(P)-dependent_oxidoreduct"/>
</dbReference>
<name>A0A0L8A7C3_9GAMM</name>
<dbReference type="SUPFAM" id="SSF51735">
    <property type="entry name" value="NAD(P)-binding Rossmann-fold domains"/>
    <property type="match status" value="1"/>
</dbReference>
<dbReference type="RefSeq" id="WP_010482259.1">
    <property type="nucleotide sequence ID" value="NZ_AJLO02000034.1"/>
</dbReference>
<dbReference type="GO" id="GO:0005737">
    <property type="term" value="C:cytoplasm"/>
    <property type="evidence" value="ECO:0007669"/>
    <property type="project" value="TreeGrafter"/>
</dbReference>
<comment type="caution">
    <text evidence="2">The sequence shown here is derived from an EMBL/GenBank/DDBJ whole genome shotgun (WGS) entry which is preliminary data.</text>
</comment>
<reference evidence="2 3" key="1">
    <citation type="journal article" date="2012" name="J. Bacteriol.">
        <title>Genome sequence of a novel nicotine-degrading strain, Pseudomonas geniculata N1.</title>
        <authorList>
            <person name="Tang H."/>
            <person name="Yu H."/>
            <person name="Tai C."/>
            <person name="Huang K."/>
            <person name="Liu Y."/>
            <person name="Wang L."/>
            <person name="Yao Y."/>
            <person name="Wu G."/>
            <person name="Xu P."/>
        </authorList>
    </citation>
    <scope>NUCLEOTIDE SEQUENCE [LARGE SCALE GENOMIC DNA]</scope>
    <source>
        <strain evidence="2 3">N1</strain>
    </source>
</reference>
<dbReference type="PANTHER" id="PTHR48079">
    <property type="entry name" value="PROTEIN YEEZ"/>
    <property type="match status" value="1"/>
</dbReference>
<evidence type="ECO:0000313" key="3">
    <source>
        <dbReference type="Proteomes" id="UP000036890"/>
    </source>
</evidence>
<dbReference type="Proteomes" id="UP000036890">
    <property type="component" value="Unassembled WGS sequence"/>
</dbReference>
<evidence type="ECO:0000313" key="2">
    <source>
        <dbReference type="EMBL" id="KOE98195.1"/>
    </source>
</evidence>
<dbReference type="Pfam" id="PF01370">
    <property type="entry name" value="Epimerase"/>
    <property type="match status" value="1"/>
</dbReference>
<dbReference type="EMBL" id="AJLO02000034">
    <property type="protein sequence ID" value="KOE98195.1"/>
    <property type="molecule type" value="Genomic_DNA"/>
</dbReference>
<protein>
    <submittedName>
        <fullName evidence="2">Epimerase</fullName>
    </submittedName>
</protein>
<evidence type="ECO:0000259" key="1">
    <source>
        <dbReference type="Pfam" id="PF01370"/>
    </source>
</evidence>
<feature type="domain" description="NAD-dependent epimerase/dehydratase" evidence="1">
    <location>
        <begin position="14"/>
        <end position="210"/>
    </location>
</feature>
<dbReference type="PANTHER" id="PTHR48079:SF6">
    <property type="entry name" value="NAD(P)-BINDING DOMAIN-CONTAINING PROTEIN-RELATED"/>
    <property type="match status" value="1"/>
</dbReference>
<dbReference type="GO" id="GO:0004029">
    <property type="term" value="F:aldehyde dehydrogenase (NAD+) activity"/>
    <property type="evidence" value="ECO:0007669"/>
    <property type="project" value="TreeGrafter"/>
</dbReference>
<dbReference type="InterPro" id="IPR001509">
    <property type="entry name" value="Epimerase_deHydtase"/>
</dbReference>
<dbReference type="InterPro" id="IPR036291">
    <property type="entry name" value="NAD(P)-bd_dom_sf"/>
</dbReference>
<proteinExistence type="predicted"/>
<dbReference type="Gene3D" id="3.40.50.720">
    <property type="entry name" value="NAD(P)-binding Rossmann-like Domain"/>
    <property type="match status" value="1"/>
</dbReference>